<reference evidence="2" key="1">
    <citation type="submission" date="2018-08" db="EMBL/GenBank/DDBJ databases">
        <authorList>
            <person name="Rossello M."/>
        </authorList>
    </citation>
    <scope>NUCLEOTIDE SEQUENCE [LARGE SCALE GENOMIC DNA]</scope>
    <source>
        <strain evidence="2">cv. Chinese Spring</strain>
    </source>
</reference>
<dbReference type="InterPro" id="IPR055411">
    <property type="entry name" value="LRR_FXL15/At3g58940/PEG3-like"/>
</dbReference>
<dbReference type="SUPFAM" id="SSF81383">
    <property type="entry name" value="F-box domain"/>
    <property type="match status" value="1"/>
</dbReference>
<dbReference type="STRING" id="4565.A0A3B6PJE1"/>
<dbReference type="Gramene" id="TraesNOR6B03G03504980.1">
    <property type="protein sequence ID" value="TraesNOR6B03G03504980.1"/>
    <property type="gene ID" value="TraesNOR6B03G03504980"/>
</dbReference>
<accession>A0A3B6PJE1</accession>
<name>A0A3B6PJE1_WHEAT</name>
<gene>
    <name evidence="2" type="primary">LOC123136138</name>
</gene>
<evidence type="ECO:0000313" key="3">
    <source>
        <dbReference type="Proteomes" id="UP000019116"/>
    </source>
</evidence>
<dbReference type="Gene3D" id="3.80.10.10">
    <property type="entry name" value="Ribonuclease Inhibitor"/>
    <property type="match status" value="1"/>
</dbReference>
<evidence type="ECO:0000259" key="1">
    <source>
        <dbReference type="PROSITE" id="PS50181"/>
    </source>
</evidence>
<dbReference type="Pfam" id="PF24758">
    <property type="entry name" value="LRR_At5g56370"/>
    <property type="match status" value="1"/>
</dbReference>
<reference evidence="2" key="2">
    <citation type="submission" date="2018-10" db="UniProtKB">
        <authorList>
            <consortium name="EnsemblPlants"/>
        </authorList>
    </citation>
    <scope>IDENTIFICATION</scope>
</reference>
<dbReference type="Gramene" id="TraesCS6B02G130000.1">
    <property type="protein sequence ID" value="TraesCS6B02G130000.1"/>
    <property type="gene ID" value="TraesCS6B02G130000"/>
</dbReference>
<dbReference type="EnsemblPlants" id="TraesCS6B02G130000.1">
    <property type="protein sequence ID" value="TraesCS6B02G130000.1"/>
    <property type="gene ID" value="TraesCS6B02G130000"/>
</dbReference>
<feature type="domain" description="F-box" evidence="1">
    <location>
        <begin position="64"/>
        <end position="100"/>
    </location>
</feature>
<dbReference type="AlphaFoldDB" id="A0A3B6PJE1"/>
<keyword evidence="3" id="KW-1185">Reference proteome</keyword>
<dbReference type="KEGG" id="taes:123136138"/>
<dbReference type="Gramene" id="TraesCS6B03G0326000.1">
    <property type="protein sequence ID" value="TraesCS6B03G0326000.1.CDS"/>
    <property type="gene ID" value="TraesCS6B03G0326000"/>
</dbReference>
<dbReference type="Proteomes" id="UP000019116">
    <property type="component" value="Chromosome 6B"/>
</dbReference>
<proteinExistence type="predicted"/>
<protein>
    <recommendedName>
        <fullName evidence="1">F-box domain-containing protein</fullName>
    </recommendedName>
</protein>
<evidence type="ECO:0000313" key="2">
    <source>
        <dbReference type="EnsemblPlants" id="TraesCS6B02G130000.1"/>
    </source>
</evidence>
<dbReference type="OrthoDB" id="582343at2759"/>
<sequence length="518" mass="56901">MAGRAPFTNLDPVTAADLQRRGFDPLELDRATEQLLTYVYTSLIPDFPFLATGRLAARPASDGVDRISRLPRALLRNIVSRLPVTDAARTAVLSSRWRTVWLSAPPVLVDAYLREDDYAWPPTPANSPAITAAVSRILEAHPGPFRHVHLVCSHMNAYRARLARWLQLLAAKGVQDLGLVNRPWPWDVPLPDALFAINTLVRLHIGLWKLPDTARLGSYRTFPHLRELGICSVVMEEGDVDAIVARSPVLEALSIQGSSKGLRLRLVSQSLRCVQICGSVVEDIAVVKVPCLERLILHGCRDVAGGMCTRIRILDAPNLRVVGFLEPANHVLQIGDSIIRAGMKESIATILTSVKILSLNVRFGIRSEAEMVPRFLKCFPNVKTLHIMSGKCNQSTGTLNLKFKEVPIESAMSGISEMYFHEFRGDEGEVAFLKSFFKTADVLEMAVIMMTNPSFTPFSPDDALSKVKSASELSRSSGKVVVVVSGGPEGGRPWSFQKGTDFSCEDPFSVVVENLGKA</sequence>
<dbReference type="PANTHER" id="PTHR32141:SF112">
    <property type="entry name" value="GENOME ASSEMBLY, CHROMOSOME: II"/>
    <property type="match status" value="1"/>
</dbReference>
<dbReference type="Gramene" id="TraesSTA6B03G03462780.1">
    <property type="protein sequence ID" value="TraesSTA6B03G03462780.1"/>
    <property type="gene ID" value="TraesSTA6B03G03462780"/>
</dbReference>
<dbReference type="PROSITE" id="PS50181">
    <property type="entry name" value="FBOX"/>
    <property type="match status" value="1"/>
</dbReference>
<dbReference type="SUPFAM" id="SSF52047">
    <property type="entry name" value="RNI-like"/>
    <property type="match status" value="1"/>
</dbReference>
<dbReference type="InterPro" id="IPR055302">
    <property type="entry name" value="F-box_dom-containing"/>
</dbReference>
<dbReference type="GeneID" id="123136138"/>
<dbReference type="InterPro" id="IPR036047">
    <property type="entry name" value="F-box-like_dom_sf"/>
</dbReference>
<dbReference type="Gramene" id="TraesARI6B03G03429410.1">
    <property type="protein sequence ID" value="TraesARI6B03G03429410.1"/>
    <property type="gene ID" value="TraesARI6B03G03429410"/>
</dbReference>
<dbReference type="Gramene" id="TraesLDM6B03G03476170.1">
    <property type="protein sequence ID" value="TraesLDM6B03G03476170.1"/>
    <property type="gene ID" value="TraesLDM6B03G03476170"/>
</dbReference>
<dbReference type="InterPro" id="IPR032675">
    <property type="entry name" value="LRR_dom_sf"/>
</dbReference>
<dbReference type="Pfam" id="PF00646">
    <property type="entry name" value="F-box"/>
    <property type="match status" value="1"/>
</dbReference>
<dbReference type="InterPro" id="IPR001810">
    <property type="entry name" value="F-box_dom"/>
</dbReference>
<organism evidence="2">
    <name type="scientific">Triticum aestivum</name>
    <name type="common">Wheat</name>
    <dbReference type="NCBI Taxonomy" id="4565"/>
    <lineage>
        <taxon>Eukaryota</taxon>
        <taxon>Viridiplantae</taxon>
        <taxon>Streptophyta</taxon>
        <taxon>Embryophyta</taxon>
        <taxon>Tracheophyta</taxon>
        <taxon>Spermatophyta</taxon>
        <taxon>Magnoliopsida</taxon>
        <taxon>Liliopsida</taxon>
        <taxon>Poales</taxon>
        <taxon>Poaceae</taxon>
        <taxon>BOP clade</taxon>
        <taxon>Pooideae</taxon>
        <taxon>Triticodae</taxon>
        <taxon>Triticeae</taxon>
        <taxon>Triticinae</taxon>
        <taxon>Triticum</taxon>
    </lineage>
</organism>
<dbReference type="PANTHER" id="PTHR32141">
    <property type="match status" value="1"/>
</dbReference>
<dbReference type="RefSeq" id="XP_044411385.1">
    <property type="nucleotide sequence ID" value="XM_044555450.1"/>
</dbReference>